<gene>
    <name evidence="1" type="ORF">EVAR_95740_1</name>
</gene>
<keyword evidence="2" id="KW-1185">Reference proteome</keyword>
<protein>
    <submittedName>
        <fullName evidence="1">Uncharacterized protein</fullName>
    </submittedName>
</protein>
<proteinExistence type="predicted"/>
<evidence type="ECO:0000313" key="1">
    <source>
        <dbReference type="EMBL" id="GBP26954.1"/>
    </source>
</evidence>
<name>A0A4C1UM62_EUMVA</name>
<dbReference type="EMBL" id="BGZK01000187">
    <property type="protein sequence ID" value="GBP26954.1"/>
    <property type="molecule type" value="Genomic_DNA"/>
</dbReference>
<sequence>MNDVCTDREFEVHSLGDDTRCERTRLARRRRVVTPALIETRLRLTESRPSVPCTSIRVAEILMLISVRHRDFSVRRRIGPRGSASVRINLYSGSFRISSSNDLNVGSRALEDDESMDEFCIARL</sequence>
<accession>A0A4C1UM62</accession>
<dbReference type="Proteomes" id="UP000299102">
    <property type="component" value="Unassembled WGS sequence"/>
</dbReference>
<evidence type="ECO:0000313" key="2">
    <source>
        <dbReference type="Proteomes" id="UP000299102"/>
    </source>
</evidence>
<dbReference type="AlphaFoldDB" id="A0A4C1UM62"/>
<comment type="caution">
    <text evidence="1">The sequence shown here is derived from an EMBL/GenBank/DDBJ whole genome shotgun (WGS) entry which is preliminary data.</text>
</comment>
<organism evidence="1 2">
    <name type="scientific">Eumeta variegata</name>
    <name type="common">Bagworm moth</name>
    <name type="synonym">Eumeta japonica</name>
    <dbReference type="NCBI Taxonomy" id="151549"/>
    <lineage>
        <taxon>Eukaryota</taxon>
        <taxon>Metazoa</taxon>
        <taxon>Ecdysozoa</taxon>
        <taxon>Arthropoda</taxon>
        <taxon>Hexapoda</taxon>
        <taxon>Insecta</taxon>
        <taxon>Pterygota</taxon>
        <taxon>Neoptera</taxon>
        <taxon>Endopterygota</taxon>
        <taxon>Lepidoptera</taxon>
        <taxon>Glossata</taxon>
        <taxon>Ditrysia</taxon>
        <taxon>Tineoidea</taxon>
        <taxon>Psychidae</taxon>
        <taxon>Oiketicinae</taxon>
        <taxon>Eumeta</taxon>
    </lineage>
</organism>
<reference evidence="1 2" key="1">
    <citation type="journal article" date="2019" name="Commun. Biol.">
        <title>The bagworm genome reveals a unique fibroin gene that provides high tensile strength.</title>
        <authorList>
            <person name="Kono N."/>
            <person name="Nakamura H."/>
            <person name="Ohtoshi R."/>
            <person name="Tomita M."/>
            <person name="Numata K."/>
            <person name="Arakawa K."/>
        </authorList>
    </citation>
    <scope>NUCLEOTIDE SEQUENCE [LARGE SCALE GENOMIC DNA]</scope>
</reference>